<sequence length="40" mass="4723">MKKTSSVKSNVWCCLGHCCWWNETKCPFAALYMCHLIKDR</sequence>
<feature type="non-terminal residue" evidence="1">
    <location>
        <position position="40"/>
    </location>
</feature>
<dbReference type="AlphaFoldDB" id="A0A2H5N0U6"/>
<dbReference type="Proteomes" id="UP000236630">
    <property type="component" value="Unassembled WGS sequence"/>
</dbReference>
<name>A0A2H5N0U6_CITUN</name>
<evidence type="ECO:0000313" key="1">
    <source>
        <dbReference type="EMBL" id="GAY33537.1"/>
    </source>
</evidence>
<evidence type="ECO:0000313" key="2">
    <source>
        <dbReference type="Proteomes" id="UP000236630"/>
    </source>
</evidence>
<gene>
    <name evidence="1" type="ORF">CUMW_285610</name>
</gene>
<reference evidence="1 2" key="1">
    <citation type="journal article" date="2017" name="Front. Genet.">
        <title>Draft sequencing of the heterozygous diploid genome of Satsuma (Citrus unshiu Marc.) using a hybrid assembly approach.</title>
        <authorList>
            <person name="Shimizu T."/>
            <person name="Tanizawa Y."/>
            <person name="Mochizuki T."/>
            <person name="Nagasaki H."/>
            <person name="Yoshioka T."/>
            <person name="Toyoda A."/>
            <person name="Fujiyama A."/>
            <person name="Kaminuma E."/>
            <person name="Nakamura Y."/>
        </authorList>
    </citation>
    <scope>NUCLEOTIDE SEQUENCE [LARGE SCALE GENOMIC DNA]</scope>
    <source>
        <strain evidence="2">cv. Miyagawa wase</strain>
    </source>
</reference>
<comment type="caution">
    <text evidence="1">The sequence shown here is derived from an EMBL/GenBank/DDBJ whole genome shotgun (WGS) entry which is preliminary data.</text>
</comment>
<accession>A0A2H5N0U6</accession>
<dbReference type="EMBL" id="BDQV01005733">
    <property type="protein sequence ID" value="GAY33537.1"/>
    <property type="molecule type" value="Genomic_DNA"/>
</dbReference>
<organism evidence="1 2">
    <name type="scientific">Citrus unshiu</name>
    <name type="common">Satsuma mandarin</name>
    <name type="synonym">Citrus nobilis var. unshiu</name>
    <dbReference type="NCBI Taxonomy" id="55188"/>
    <lineage>
        <taxon>Eukaryota</taxon>
        <taxon>Viridiplantae</taxon>
        <taxon>Streptophyta</taxon>
        <taxon>Embryophyta</taxon>
        <taxon>Tracheophyta</taxon>
        <taxon>Spermatophyta</taxon>
        <taxon>Magnoliopsida</taxon>
        <taxon>eudicotyledons</taxon>
        <taxon>Gunneridae</taxon>
        <taxon>Pentapetalae</taxon>
        <taxon>rosids</taxon>
        <taxon>malvids</taxon>
        <taxon>Sapindales</taxon>
        <taxon>Rutaceae</taxon>
        <taxon>Aurantioideae</taxon>
        <taxon>Citrus</taxon>
    </lineage>
</organism>
<protein>
    <submittedName>
        <fullName evidence="1">Uncharacterized protein</fullName>
    </submittedName>
</protein>
<keyword evidence="2" id="KW-1185">Reference proteome</keyword>
<proteinExistence type="predicted"/>